<reference evidence="2" key="1">
    <citation type="journal article" date="2023" name="G3 (Bethesda)">
        <title>A reference genome for the long-term kleptoplast-retaining sea slug Elysia crispata morphotype clarki.</title>
        <authorList>
            <person name="Eastman K.E."/>
            <person name="Pendleton A.L."/>
            <person name="Shaikh M.A."/>
            <person name="Suttiyut T."/>
            <person name="Ogas R."/>
            <person name="Tomko P."/>
            <person name="Gavelis G."/>
            <person name="Widhalm J.R."/>
            <person name="Wisecaver J.H."/>
        </authorList>
    </citation>
    <scope>NUCLEOTIDE SEQUENCE</scope>
    <source>
        <strain evidence="2">ECLA1</strain>
    </source>
</reference>
<dbReference type="Proteomes" id="UP001283361">
    <property type="component" value="Unassembled WGS sequence"/>
</dbReference>
<feature type="compositionally biased region" description="Basic and acidic residues" evidence="1">
    <location>
        <begin position="66"/>
        <end position="82"/>
    </location>
</feature>
<dbReference type="AlphaFoldDB" id="A0AAE0YT39"/>
<proteinExistence type="predicted"/>
<dbReference type="EMBL" id="JAWDGP010005602">
    <property type="protein sequence ID" value="KAK3755357.1"/>
    <property type="molecule type" value="Genomic_DNA"/>
</dbReference>
<sequence length="169" mass="18180">MTTNDTLLWQRNNDQPMTLGVTSWDQSRNGGHCLRRLRNGGHCLRRLRKGGHCLRRLSGRSGTAEGVHHDLASPAEPGKDNRLAGSSTTTKSLRCGQLVLSTQVNTNISWYSGQKGLSLPASGPSIVDKCTMFYGHFSVVVTGGVLVLSAISSKSGQGKWRGDLSTSQS</sequence>
<keyword evidence="3" id="KW-1185">Reference proteome</keyword>
<evidence type="ECO:0000313" key="3">
    <source>
        <dbReference type="Proteomes" id="UP001283361"/>
    </source>
</evidence>
<accession>A0AAE0YT39</accession>
<organism evidence="2 3">
    <name type="scientific">Elysia crispata</name>
    <name type="common">lettuce slug</name>
    <dbReference type="NCBI Taxonomy" id="231223"/>
    <lineage>
        <taxon>Eukaryota</taxon>
        <taxon>Metazoa</taxon>
        <taxon>Spiralia</taxon>
        <taxon>Lophotrochozoa</taxon>
        <taxon>Mollusca</taxon>
        <taxon>Gastropoda</taxon>
        <taxon>Heterobranchia</taxon>
        <taxon>Euthyneura</taxon>
        <taxon>Panpulmonata</taxon>
        <taxon>Sacoglossa</taxon>
        <taxon>Placobranchoidea</taxon>
        <taxon>Plakobranchidae</taxon>
        <taxon>Elysia</taxon>
    </lineage>
</organism>
<evidence type="ECO:0000256" key="1">
    <source>
        <dbReference type="SAM" id="MobiDB-lite"/>
    </source>
</evidence>
<name>A0AAE0YT39_9GAST</name>
<protein>
    <submittedName>
        <fullName evidence="2">Uncharacterized protein</fullName>
    </submittedName>
</protein>
<comment type="caution">
    <text evidence="2">The sequence shown here is derived from an EMBL/GenBank/DDBJ whole genome shotgun (WGS) entry which is preliminary data.</text>
</comment>
<gene>
    <name evidence="2" type="ORF">RRG08_026087</name>
</gene>
<feature type="region of interest" description="Disordered" evidence="1">
    <location>
        <begin position="64"/>
        <end position="89"/>
    </location>
</feature>
<evidence type="ECO:0000313" key="2">
    <source>
        <dbReference type="EMBL" id="KAK3755357.1"/>
    </source>
</evidence>